<reference evidence="1" key="1">
    <citation type="submission" date="2021-02" db="EMBL/GenBank/DDBJ databases">
        <title>Comparative genomics reveals that relaxation of natural selection precedes convergent phenotypic evolution of cavefish.</title>
        <authorList>
            <person name="Peng Z."/>
        </authorList>
    </citation>
    <scope>NUCLEOTIDE SEQUENCE</scope>
    <source>
        <tissue evidence="1">Muscle</tissue>
    </source>
</reference>
<accession>A0A9W7TTF6</accession>
<name>A0A9W7TTF6_TRIRA</name>
<proteinExistence type="predicted"/>
<gene>
    <name evidence="1" type="ORF">IRJ41_003473</name>
</gene>
<protein>
    <submittedName>
        <fullName evidence="1">Uncharacterized protein</fullName>
    </submittedName>
</protein>
<evidence type="ECO:0000313" key="2">
    <source>
        <dbReference type="Proteomes" id="UP001059041"/>
    </source>
</evidence>
<comment type="caution">
    <text evidence="1">The sequence shown here is derived from an EMBL/GenBank/DDBJ whole genome shotgun (WGS) entry which is preliminary data.</text>
</comment>
<dbReference type="OrthoDB" id="8936752at2759"/>
<dbReference type="Proteomes" id="UP001059041">
    <property type="component" value="Linkage Group LG11"/>
</dbReference>
<keyword evidence="2" id="KW-1185">Reference proteome</keyword>
<evidence type="ECO:0000313" key="1">
    <source>
        <dbReference type="EMBL" id="KAI7803157.1"/>
    </source>
</evidence>
<dbReference type="AlphaFoldDB" id="A0A9W7TTF6"/>
<sequence length="200" mass="22825">MSSIKERPTTTTVVVKGKRPMHRSTLILGDQTKSFYSTTHAECFSGRGRDGQPLVFLSRDSLYPSQHTGKLDLSNMTTTPANTHSRDVHGPKDIVPHHVLHSTGEQNKTRNRGGLEIKDITHPNEITLYQTTYHKEHCNTSPRHLTDESSGQPIFWHSHNIITGEERTPAGPGRLRRQSGDRVLWVTRRWDTQHNSFRLY</sequence>
<dbReference type="EMBL" id="JAFHDT010000011">
    <property type="protein sequence ID" value="KAI7803157.1"/>
    <property type="molecule type" value="Genomic_DNA"/>
</dbReference>
<organism evidence="1 2">
    <name type="scientific">Triplophysa rosa</name>
    <name type="common">Cave loach</name>
    <dbReference type="NCBI Taxonomy" id="992332"/>
    <lineage>
        <taxon>Eukaryota</taxon>
        <taxon>Metazoa</taxon>
        <taxon>Chordata</taxon>
        <taxon>Craniata</taxon>
        <taxon>Vertebrata</taxon>
        <taxon>Euteleostomi</taxon>
        <taxon>Actinopterygii</taxon>
        <taxon>Neopterygii</taxon>
        <taxon>Teleostei</taxon>
        <taxon>Ostariophysi</taxon>
        <taxon>Cypriniformes</taxon>
        <taxon>Nemacheilidae</taxon>
        <taxon>Triplophysa</taxon>
    </lineage>
</organism>